<dbReference type="EMBL" id="CP002629">
    <property type="protein sequence ID" value="AEB09259.1"/>
    <property type="molecule type" value="Genomic_DNA"/>
</dbReference>
<evidence type="ECO:0000256" key="6">
    <source>
        <dbReference type="ARBA" id="ARBA00023136"/>
    </source>
</evidence>
<evidence type="ECO:0000313" key="14">
    <source>
        <dbReference type="Proteomes" id="UP000000483"/>
    </source>
</evidence>
<feature type="signal peptide" evidence="8">
    <location>
        <begin position="1"/>
        <end position="39"/>
    </location>
</feature>
<dbReference type="Gene3D" id="1.10.287.470">
    <property type="entry name" value="Helix hairpin bin"/>
    <property type="match status" value="1"/>
</dbReference>
<feature type="domain" description="Multidrug resistance protein MdtA-like barrel-sandwich hybrid" evidence="10">
    <location>
        <begin position="76"/>
        <end position="217"/>
    </location>
</feature>
<dbReference type="STRING" id="880072.Desac_1403"/>
<evidence type="ECO:0000256" key="3">
    <source>
        <dbReference type="ARBA" id="ARBA00022448"/>
    </source>
</evidence>
<evidence type="ECO:0000256" key="8">
    <source>
        <dbReference type="SAM" id="SignalP"/>
    </source>
</evidence>
<dbReference type="HOGENOM" id="CLU_018816_2_0_7"/>
<dbReference type="Pfam" id="PF25917">
    <property type="entry name" value="BSH_RND"/>
    <property type="match status" value="1"/>
</dbReference>
<feature type="coiled-coil region" evidence="7">
    <location>
        <begin position="113"/>
        <end position="143"/>
    </location>
</feature>
<feature type="domain" description="Multidrug resistance protein MdtA-like alpha-helical hairpin" evidence="9">
    <location>
        <begin position="115"/>
        <end position="185"/>
    </location>
</feature>
<dbReference type="PANTHER" id="PTHR30469:SF36">
    <property type="entry name" value="BLL3903 PROTEIN"/>
    <property type="match status" value="1"/>
</dbReference>
<keyword evidence="7" id="KW-0175">Coiled coil</keyword>
<dbReference type="GO" id="GO:1990281">
    <property type="term" value="C:efflux pump complex"/>
    <property type="evidence" value="ECO:0007669"/>
    <property type="project" value="TreeGrafter"/>
</dbReference>
<reference evidence="13 14" key="1">
    <citation type="journal article" date="2011" name="Stand. Genomic Sci.">
        <title>Complete genome sequence of the acetate-degrading sulfate reducer Desulfobacca acetoxidans type strain (ASRB2).</title>
        <authorList>
            <person name="Goker M."/>
            <person name="Teshima H."/>
            <person name="Lapidus A."/>
            <person name="Nolan M."/>
            <person name="Lucas S."/>
            <person name="Hammon N."/>
            <person name="Deshpande S."/>
            <person name="Cheng J.F."/>
            <person name="Tapia R."/>
            <person name="Han C."/>
            <person name="Goodwin L."/>
            <person name="Pitluck S."/>
            <person name="Huntemann M."/>
            <person name="Liolios K."/>
            <person name="Ivanova N."/>
            <person name="Pagani I."/>
            <person name="Mavromatis K."/>
            <person name="Ovchinikova G."/>
            <person name="Pati A."/>
            <person name="Chen A."/>
            <person name="Palaniappan K."/>
            <person name="Land M."/>
            <person name="Hauser L."/>
            <person name="Brambilla E.M."/>
            <person name="Rohde M."/>
            <person name="Spring S."/>
            <person name="Detter J.C."/>
            <person name="Woyke T."/>
            <person name="Bristow J."/>
            <person name="Eisen J.A."/>
            <person name="Markowitz V."/>
            <person name="Hugenholtz P."/>
            <person name="Kyrpides N.C."/>
            <person name="Klenk H.P."/>
        </authorList>
    </citation>
    <scope>NUCLEOTIDE SEQUENCE [LARGE SCALE GENOMIC DNA]</scope>
    <source>
        <strain evidence="14">ATCC 700848 / DSM 11109 / ASRB2</strain>
    </source>
</reference>
<dbReference type="AlphaFoldDB" id="F2NJ87"/>
<feature type="domain" description="Multidrug resistance protein MdtA-like beta-barrel" evidence="11">
    <location>
        <begin position="223"/>
        <end position="303"/>
    </location>
</feature>
<dbReference type="RefSeq" id="WP_013706371.1">
    <property type="nucleotide sequence ID" value="NC_015388.1"/>
</dbReference>
<dbReference type="eggNOG" id="COG0845">
    <property type="taxonomic scope" value="Bacteria"/>
</dbReference>
<dbReference type="InterPro" id="IPR058626">
    <property type="entry name" value="MdtA-like_b-barrel"/>
</dbReference>
<evidence type="ECO:0000256" key="1">
    <source>
        <dbReference type="ARBA" id="ARBA00004236"/>
    </source>
</evidence>
<dbReference type="InterPro" id="IPR058625">
    <property type="entry name" value="MdtA-like_BSH"/>
</dbReference>
<keyword evidence="8" id="KW-0732">Signal</keyword>
<dbReference type="GO" id="GO:0030313">
    <property type="term" value="C:cell envelope"/>
    <property type="evidence" value="ECO:0007669"/>
    <property type="project" value="UniProtKB-SubCell"/>
</dbReference>
<keyword evidence="6" id="KW-0472">Membrane</keyword>
<evidence type="ECO:0000256" key="4">
    <source>
        <dbReference type="ARBA" id="ARBA00022475"/>
    </source>
</evidence>
<dbReference type="Gene3D" id="2.40.30.170">
    <property type="match status" value="1"/>
</dbReference>
<evidence type="ECO:0000259" key="12">
    <source>
        <dbReference type="Pfam" id="PF25967"/>
    </source>
</evidence>
<dbReference type="Gene3D" id="2.40.420.20">
    <property type="match status" value="1"/>
</dbReference>
<name>F2NJ87_DESAR</name>
<dbReference type="PANTHER" id="PTHR30469">
    <property type="entry name" value="MULTIDRUG RESISTANCE PROTEIN MDTA"/>
    <property type="match status" value="1"/>
</dbReference>
<dbReference type="KEGG" id="dao:Desac_1403"/>
<evidence type="ECO:0000256" key="5">
    <source>
        <dbReference type="ARBA" id="ARBA00022519"/>
    </source>
</evidence>
<evidence type="ECO:0000259" key="10">
    <source>
        <dbReference type="Pfam" id="PF25917"/>
    </source>
</evidence>
<dbReference type="InterPro" id="IPR006143">
    <property type="entry name" value="RND_pump_MFP"/>
</dbReference>
<organism evidence="13 14">
    <name type="scientific">Desulfobacca acetoxidans (strain ATCC 700848 / DSM 11109 / ASRB2)</name>
    <dbReference type="NCBI Taxonomy" id="880072"/>
    <lineage>
        <taxon>Bacteria</taxon>
        <taxon>Pseudomonadati</taxon>
        <taxon>Thermodesulfobacteriota</taxon>
        <taxon>Desulfobaccia</taxon>
        <taxon>Desulfobaccales</taxon>
        <taxon>Desulfobaccaceae</taxon>
        <taxon>Desulfobacca</taxon>
    </lineage>
</organism>
<dbReference type="GO" id="GO:0015562">
    <property type="term" value="F:efflux transmembrane transporter activity"/>
    <property type="evidence" value="ECO:0007669"/>
    <property type="project" value="TreeGrafter"/>
</dbReference>
<gene>
    <name evidence="13" type="ordered locus">Desac_1403</name>
</gene>
<evidence type="ECO:0000256" key="2">
    <source>
        <dbReference type="ARBA" id="ARBA00009477"/>
    </source>
</evidence>
<accession>F2NJ87</accession>
<dbReference type="InterPro" id="IPR058624">
    <property type="entry name" value="MdtA-like_HH"/>
</dbReference>
<dbReference type="Pfam" id="PF25944">
    <property type="entry name" value="Beta-barrel_RND"/>
    <property type="match status" value="1"/>
</dbReference>
<feature type="domain" description="Multidrug resistance protein MdtA-like C-terminal permuted SH3" evidence="12">
    <location>
        <begin position="309"/>
        <end position="367"/>
    </location>
</feature>
<dbReference type="Gene3D" id="2.40.50.100">
    <property type="match status" value="1"/>
</dbReference>
<dbReference type="InterPro" id="IPR058627">
    <property type="entry name" value="MdtA-like_C"/>
</dbReference>
<dbReference type="FunFam" id="2.40.420.20:FF:000001">
    <property type="entry name" value="Efflux RND transporter periplasmic adaptor subunit"/>
    <property type="match status" value="1"/>
</dbReference>
<dbReference type="NCBIfam" id="TIGR01730">
    <property type="entry name" value="RND_mfp"/>
    <property type="match status" value="1"/>
</dbReference>
<reference evidence="14" key="2">
    <citation type="submission" date="2011-03" db="EMBL/GenBank/DDBJ databases">
        <title>The complete genome of Desulfobacca acetoxidans DSM 11109.</title>
        <authorList>
            <consortium name="US DOE Joint Genome Institute (JGI-PGF)"/>
            <person name="Lucas S."/>
            <person name="Copeland A."/>
            <person name="Lapidus A."/>
            <person name="Bruce D."/>
            <person name="Goodwin L."/>
            <person name="Pitluck S."/>
            <person name="Peters L."/>
            <person name="Kyrpides N."/>
            <person name="Mavromatis K."/>
            <person name="Ivanova N."/>
            <person name="Ovchinnikova G."/>
            <person name="Teshima H."/>
            <person name="Detter J.C."/>
            <person name="Han C."/>
            <person name="Land M."/>
            <person name="Hauser L."/>
            <person name="Markowitz V."/>
            <person name="Cheng J.-F."/>
            <person name="Hugenholtz P."/>
            <person name="Woyke T."/>
            <person name="Wu D."/>
            <person name="Spring S."/>
            <person name="Schueler E."/>
            <person name="Brambilla E."/>
            <person name="Klenk H.-P."/>
            <person name="Eisen J.A."/>
        </authorList>
    </citation>
    <scope>NUCLEOTIDE SEQUENCE [LARGE SCALE GENOMIC DNA]</scope>
    <source>
        <strain evidence="14">ATCC 700848 / DSM 11109 / ASRB2</strain>
    </source>
</reference>
<keyword evidence="4" id="KW-1003">Cell membrane</keyword>
<sequence>MQNPYTLSYCFKDLRYPKKLSFFLIAAALSLLLAGCSGSKPEAPARPPAPVTVATVVQKTMPMVLKAIGNVEAYSTVQVKSQVEGQVVRVHFQEGQEVKKGELMFTIDPRPFEAQLQQALANLARDQALLENARRDARRYEALIRQNLVSTGEYEQYATKAASLEATVKADAAAVENARLKLEYTAISSPIDGKTGDILINQGNLVKANDEKAILVVINQIVPIYVNFTLPEQHLPEVKKYMNRRRLRVEVAIPPAEQYCSFGELVFVDNKVDQATGTVQLKALFQNQDRTLWPGQFVNVSLILTEQPNALVIPAQALQVGQQGNYVYVIIADRTAEARPVELDRTADGSAVIKSGLKSGEEVVIDGQLRLYPGAKVEIQNPSPPAIGPERPS</sequence>
<comment type="similarity">
    <text evidence="2">Belongs to the membrane fusion protein (MFP) (TC 8.A.1) family.</text>
</comment>
<comment type="subcellular location">
    <subcellularLocation>
        <location evidence="1">Cell membrane</location>
    </subcellularLocation>
</comment>
<keyword evidence="3" id="KW-0813">Transport</keyword>
<dbReference type="SUPFAM" id="SSF111369">
    <property type="entry name" value="HlyD-like secretion proteins"/>
    <property type="match status" value="1"/>
</dbReference>
<protein>
    <submittedName>
        <fullName evidence="13">Efflux transporter, RND family, MFP subunit</fullName>
    </submittedName>
</protein>
<keyword evidence="14" id="KW-1185">Reference proteome</keyword>
<dbReference type="Proteomes" id="UP000000483">
    <property type="component" value="Chromosome"/>
</dbReference>
<evidence type="ECO:0000313" key="13">
    <source>
        <dbReference type="EMBL" id="AEB09259.1"/>
    </source>
</evidence>
<keyword evidence="5" id="KW-0997">Cell inner membrane</keyword>
<proteinExistence type="inferred from homology"/>
<evidence type="ECO:0000259" key="9">
    <source>
        <dbReference type="Pfam" id="PF25876"/>
    </source>
</evidence>
<evidence type="ECO:0000256" key="7">
    <source>
        <dbReference type="SAM" id="Coils"/>
    </source>
</evidence>
<feature type="chain" id="PRO_5003287033" evidence="8">
    <location>
        <begin position="40"/>
        <end position="393"/>
    </location>
</feature>
<dbReference type="Pfam" id="PF25876">
    <property type="entry name" value="HH_MFP_RND"/>
    <property type="match status" value="1"/>
</dbReference>
<dbReference type="OrthoDB" id="9772050at2"/>
<dbReference type="Pfam" id="PF25967">
    <property type="entry name" value="RND-MFP_C"/>
    <property type="match status" value="1"/>
</dbReference>
<evidence type="ECO:0000259" key="11">
    <source>
        <dbReference type="Pfam" id="PF25944"/>
    </source>
</evidence>